<dbReference type="PANTHER" id="PTHR38116">
    <property type="entry name" value="CHROMOSOME 7, WHOLE GENOME SHOTGUN SEQUENCE"/>
    <property type="match status" value="1"/>
</dbReference>
<feature type="compositionally biased region" description="Low complexity" evidence="1">
    <location>
        <begin position="94"/>
        <end position="122"/>
    </location>
</feature>
<dbReference type="AlphaFoldDB" id="A0AAX4IHL0"/>
<dbReference type="RefSeq" id="XP_062779737.1">
    <property type="nucleotide sequence ID" value="XM_062923686.1"/>
</dbReference>
<reference evidence="3" key="1">
    <citation type="journal article" date="2023" name="bioRxiv">
        <title>Complete genome of the Medicago anthracnose fungus, Colletotrichum destructivum, reveals a mini-chromosome-like region within a core chromosome.</title>
        <authorList>
            <person name="Lapalu N."/>
            <person name="Simon A."/>
            <person name="Lu A."/>
            <person name="Plaumann P.-L."/>
            <person name="Amselem J."/>
            <person name="Pigne S."/>
            <person name="Auger A."/>
            <person name="Koch C."/>
            <person name="Dallery J.-F."/>
            <person name="O'Connell R.J."/>
        </authorList>
    </citation>
    <scope>NUCLEOTIDE SEQUENCE [LARGE SCALE GENOMIC DNA]</scope>
    <source>
        <strain evidence="3">CBS 520.97</strain>
    </source>
</reference>
<evidence type="ECO:0000256" key="1">
    <source>
        <dbReference type="SAM" id="MobiDB-lite"/>
    </source>
</evidence>
<dbReference type="GeneID" id="87944030"/>
<feature type="region of interest" description="Disordered" evidence="1">
    <location>
        <begin position="1"/>
        <end position="42"/>
    </location>
</feature>
<dbReference type="Pfam" id="PF11905">
    <property type="entry name" value="DUF3425"/>
    <property type="match status" value="1"/>
</dbReference>
<feature type="region of interest" description="Disordered" evidence="1">
    <location>
        <begin position="91"/>
        <end position="125"/>
    </location>
</feature>
<accession>A0AAX4IHL0</accession>
<sequence>MNVSLQDENAGGSTGLQLDKMPQQNEVIEPNEDWTGVTSSKERRRLQNRLNQRAHRFGFTADIQNDWVSIGRRLRQEFFRQVENRPPVEYVAEAGPSTSGPAPDPAPASGSGAETGGAAAAAAEDEVADDGYTLLPCAQKRARMRDASIQARRNLALGTPQPVQLPLVVGLNLLTALARNTRLMGFDKHSICYDEYISPFNLQGPGLPCAPRDASSWPPFLHPTEAQFTITHHPFLDVFPIPSLRENGIRAEELGFFDEDDFCRDVFSTEDDADGPRLLVWGESWDPRGWEANVPFLKKWGWLVRGCPELLEGTNYWRQRRGEKKLRFITAG</sequence>
<evidence type="ECO:0000313" key="2">
    <source>
        <dbReference type="EMBL" id="WQF82513.1"/>
    </source>
</evidence>
<dbReference type="KEGG" id="cdet:87944030"/>
<protein>
    <recommendedName>
        <fullName evidence="4">Aryl-alcohol dehydrogenase</fullName>
    </recommendedName>
</protein>
<evidence type="ECO:0008006" key="4">
    <source>
        <dbReference type="Google" id="ProtNLM"/>
    </source>
</evidence>
<organism evidence="2 3">
    <name type="scientific">Colletotrichum destructivum</name>
    <dbReference type="NCBI Taxonomy" id="34406"/>
    <lineage>
        <taxon>Eukaryota</taxon>
        <taxon>Fungi</taxon>
        <taxon>Dikarya</taxon>
        <taxon>Ascomycota</taxon>
        <taxon>Pezizomycotina</taxon>
        <taxon>Sordariomycetes</taxon>
        <taxon>Hypocreomycetidae</taxon>
        <taxon>Glomerellales</taxon>
        <taxon>Glomerellaceae</taxon>
        <taxon>Colletotrichum</taxon>
        <taxon>Colletotrichum destructivum species complex</taxon>
    </lineage>
</organism>
<dbReference type="Proteomes" id="UP001322277">
    <property type="component" value="Chromosome 4"/>
</dbReference>
<evidence type="ECO:0000313" key="3">
    <source>
        <dbReference type="Proteomes" id="UP001322277"/>
    </source>
</evidence>
<name>A0AAX4IHL0_9PEZI</name>
<dbReference type="EMBL" id="CP137308">
    <property type="protein sequence ID" value="WQF82513.1"/>
    <property type="molecule type" value="Genomic_DNA"/>
</dbReference>
<dbReference type="InterPro" id="IPR021833">
    <property type="entry name" value="DUF3425"/>
</dbReference>
<dbReference type="CDD" id="cd14688">
    <property type="entry name" value="bZIP_YAP"/>
    <property type="match status" value="1"/>
</dbReference>
<dbReference type="PANTHER" id="PTHR38116:SF1">
    <property type="entry name" value="BZIP DOMAIN-CONTAINING PROTEIN"/>
    <property type="match status" value="1"/>
</dbReference>
<gene>
    <name evidence="2" type="ORF">CDEST_07527</name>
</gene>
<keyword evidence="3" id="KW-1185">Reference proteome</keyword>
<proteinExistence type="predicted"/>